<keyword evidence="6" id="KW-1015">Disulfide bond</keyword>
<keyword evidence="4" id="KW-0929">Antimicrobial</keyword>
<dbReference type="Pfam" id="PF08018">
    <property type="entry name" value="Antimicrobial_1"/>
    <property type="match status" value="1"/>
</dbReference>
<sequence>NAEEERRDGPDGKEETGIPLLPGLAANLCRPIYCTITKNC</sequence>
<keyword evidence="5" id="KW-0044">Antibiotic</keyword>
<accession>A9CBI6</accession>
<evidence type="ECO:0000256" key="3">
    <source>
        <dbReference type="ARBA" id="ARBA00022525"/>
    </source>
</evidence>
<evidence type="ECO:0000256" key="4">
    <source>
        <dbReference type="ARBA" id="ARBA00022529"/>
    </source>
</evidence>
<dbReference type="AlphaFoldDB" id="A9CBI6"/>
<proteinExistence type="predicted"/>
<comment type="subcellular location">
    <subcellularLocation>
        <location evidence="1">Secreted</location>
    </subcellularLocation>
</comment>
<evidence type="ECO:0000256" key="6">
    <source>
        <dbReference type="ARBA" id="ARBA00023157"/>
    </source>
</evidence>
<dbReference type="InterPro" id="IPR012520">
    <property type="entry name" value="Antimicrobial_frog_1"/>
</dbReference>
<feature type="non-terminal residue" evidence="8">
    <location>
        <position position="1"/>
    </location>
</feature>
<feature type="domain" description="Frog antimicrobial peptide brevinin-1 type" evidence="7">
    <location>
        <begin position="18"/>
        <end position="40"/>
    </location>
</feature>
<keyword evidence="3" id="KW-0964">Secreted</keyword>
<evidence type="ECO:0000256" key="5">
    <source>
        <dbReference type="ARBA" id="ARBA00023022"/>
    </source>
</evidence>
<evidence type="ECO:0000313" key="8">
    <source>
        <dbReference type="EMBL" id="ABB89068.1"/>
    </source>
</evidence>
<name>A9CBI6_LITPI</name>
<evidence type="ECO:0000259" key="7">
    <source>
        <dbReference type="Pfam" id="PF08018"/>
    </source>
</evidence>
<dbReference type="EMBL" id="DQ276969">
    <property type="protein sequence ID" value="ABB89068.1"/>
    <property type="molecule type" value="Genomic_DNA"/>
</dbReference>
<organism evidence="8">
    <name type="scientific">Lithobates pipiens</name>
    <name type="common">Northern leopard frog</name>
    <name type="synonym">Rana pipiens</name>
    <dbReference type="NCBI Taxonomy" id="8404"/>
    <lineage>
        <taxon>Eukaryota</taxon>
        <taxon>Metazoa</taxon>
        <taxon>Chordata</taxon>
        <taxon>Craniata</taxon>
        <taxon>Vertebrata</taxon>
        <taxon>Euteleostomi</taxon>
        <taxon>Amphibia</taxon>
        <taxon>Batrachia</taxon>
        <taxon>Anura</taxon>
        <taxon>Neobatrachia</taxon>
        <taxon>Ranoidea</taxon>
        <taxon>Ranidae</taxon>
        <taxon>Lithobates</taxon>
    </lineage>
</organism>
<dbReference type="GO" id="GO:0042742">
    <property type="term" value="P:defense response to bacterium"/>
    <property type="evidence" value="ECO:0007669"/>
    <property type="project" value="UniProtKB-KW"/>
</dbReference>
<keyword evidence="2" id="KW-0878">Amphibian defense peptide</keyword>
<evidence type="ECO:0000256" key="2">
    <source>
        <dbReference type="ARBA" id="ARBA00022446"/>
    </source>
</evidence>
<reference evidence="8" key="1">
    <citation type="journal article" date="2007" name="J. Mol. Evol.">
        <title>Selection for antimicrobial peptide diversity in frogs leads to gene duplication and low allelic variation.</title>
        <authorList>
            <person name="Tennessen J.A."/>
            <person name="Blouin M.S."/>
        </authorList>
    </citation>
    <scope>NUCLEOTIDE SEQUENCE</scope>
</reference>
<evidence type="ECO:0000256" key="1">
    <source>
        <dbReference type="ARBA" id="ARBA00004613"/>
    </source>
</evidence>
<dbReference type="GO" id="GO:0098542">
    <property type="term" value="P:defense response to other organism"/>
    <property type="evidence" value="ECO:0007669"/>
    <property type="project" value="InterPro"/>
</dbReference>
<protein>
    <submittedName>
        <fullName evidence="8">Brevinin 1Ph</fullName>
    </submittedName>
</protein>
<dbReference type="GO" id="GO:0005576">
    <property type="term" value="C:extracellular region"/>
    <property type="evidence" value="ECO:0007669"/>
    <property type="project" value="UniProtKB-SubCell"/>
</dbReference>